<organism evidence="1 2">
    <name type="scientific">Erwinia typographi</name>
    <dbReference type="NCBI Taxonomy" id="371042"/>
    <lineage>
        <taxon>Bacteria</taxon>
        <taxon>Pseudomonadati</taxon>
        <taxon>Pseudomonadota</taxon>
        <taxon>Gammaproteobacteria</taxon>
        <taxon>Enterobacterales</taxon>
        <taxon>Erwiniaceae</taxon>
        <taxon>Erwinia</taxon>
    </lineage>
</organism>
<dbReference type="STRING" id="371042.NG99_18565"/>
<dbReference type="Proteomes" id="UP000030351">
    <property type="component" value="Unassembled WGS sequence"/>
</dbReference>
<sequence length="63" mass="6821">MKYILPLVATLLLSGCAQKNSGQPQEVIPAGDYQHCLDAEQMGGGEAIEARCGKLQQEIEHTH</sequence>
<accession>A0A0A3YUU3</accession>
<dbReference type="InterPro" id="IPR025727">
    <property type="entry name" value="YbfN-like"/>
</dbReference>
<name>A0A0A3YUU3_9GAMM</name>
<dbReference type="AlphaFoldDB" id="A0A0A3YUU3"/>
<protein>
    <recommendedName>
        <fullName evidence="3">Lipoprotein</fullName>
    </recommendedName>
</protein>
<dbReference type="Pfam" id="PF13982">
    <property type="entry name" value="YbfN"/>
    <property type="match status" value="1"/>
</dbReference>
<dbReference type="RefSeq" id="WP_034896134.1">
    <property type="nucleotide sequence ID" value="NZ_JRUQ01000051.1"/>
</dbReference>
<dbReference type="PROSITE" id="PS51257">
    <property type="entry name" value="PROKAR_LIPOPROTEIN"/>
    <property type="match status" value="1"/>
</dbReference>
<reference evidence="1 2" key="1">
    <citation type="submission" date="2014-10" db="EMBL/GenBank/DDBJ databases">
        <title>Genome sequence of Erwinia typographi M043b.</title>
        <authorList>
            <person name="Chan K.-G."/>
            <person name="Tan W.-S."/>
        </authorList>
    </citation>
    <scope>NUCLEOTIDE SEQUENCE [LARGE SCALE GENOMIC DNA]</scope>
    <source>
        <strain evidence="1 2">M043b</strain>
    </source>
</reference>
<proteinExistence type="predicted"/>
<evidence type="ECO:0008006" key="3">
    <source>
        <dbReference type="Google" id="ProtNLM"/>
    </source>
</evidence>
<comment type="caution">
    <text evidence="1">The sequence shown here is derived from an EMBL/GenBank/DDBJ whole genome shotgun (WGS) entry which is preliminary data.</text>
</comment>
<evidence type="ECO:0000313" key="2">
    <source>
        <dbReference type="Proteomes" id="UP000030351"/>
    </source>
</evidence>
<dbReference type="EMBL" id="JRUQ01000051">
    <property type="protein sequence ID" value="KGT90385.1"/>
    <property type="molecule type" value="Genomic_DNA"/>
</dbReference>
<gene>
    <name evidence="1" type="ORF">NG99_18565</name>
</gene>
<keyword evidence="2" id="KW-1185">Reference proteome</keyword>
<dbReference type="OrthoDB" id="6522401at2"/>
<evidence type="ECO:0000313" key="1">
    <source>
        <dbReference type="EMBL" id="KGT90385.1"/>
    </source>
</evidence>